<dbReference type="Pfam" id="PF03140">
    <property type="entry name" value="DUF247"/>
    <property type="match status" value="1"/>
</dbReference>
<dbReference type="EMBL" id="CAMAPF010000931">
    <property type="protein sequence ID" value="CAH9123620.1"/>
    <property type="molecule type" value="Genomic_DNA"/>
</dbReference>
<dbReference type="PANTHER" id="PTHR31170">
    <property type="entry name" value="BNAC04G53230D PROTEIN"/>
    <property type="match status" value="1"/>
</dbReference>
<keyword evidence="1" id="KW-0472">Membrane</keyword>
<dbReference type="PANTHER" id="PTHR31170:SF25">
    <property type="entry name" value="BNAA09G04570D PROTEIN"/>
    <property type="match status" value="1"/>
</dbReference>
<evidence type="ECO:0000256" key="1">
    <source>
        <dbReference type="SAM" id="Phobius"/>
    </source>
</evidence>
<dbReference type="InterPro" id="IPR004158">
    <property type="entry name" value="DUF247_pln"/>
</dbReference>
<accession>A0AAV0EM21</accession>
<organism evidence="2 3">
    <name type="scientific">Cuscuta epithymum</name>
    <dbReference type="NCBI Taxonomy" id="186058"/>
    <lineage>
        <taxon>Eukaryota</taxon>
        <taxon>Viridiplantae</taxon>
        <taxon>Streptophyta</taxon>
        <taxon>Embryophyta</taxon>
        <taxon>Tracheophyta</taxon>
        <taxon>Spermatophyta</taxon>
        <taxon>Magnoliopsida</taxon>
        <taxon>eudicotyledons</taxon>
        <taxon>Gunneridae</taxon>
        <taxon>Pentapetalae</taxon>
        <taxon>asterids</taxon>
        <taxon>lamiids</taxon>
        <taxon>Solanales</taxon>
        <taxon>Convolvulaceae</taxon>
        <taxon>Cuscuteae</taxon>
        <taxon>Cuscuta</taxon>
        <taxon>Cuscuta subgen. Cuscuta</taxon>
    </lineage>
</organism>
<comment type="caution">
    <text evidence="2">The sequence shown here is derived from an EMBL/GenBank/DDBJ whole genome shotgun (WGS) entry which is preliminary data.</text>
</comment>
<reference evidence="2" key="1">
    <citation type="submission" date="2022-07" db="EMBL/GenBank/DDBJ databases">
        <authorList>
            <person name="Macas J."/>
            <person name="Novak P."/>
            <person name="Neumann P."/>
        </authorList>
    </citation>
    <scope>NUCLEOTIDE SEQUENCE</scope>
</reference>
<evidence type="ECO:0000313" key="2">
    <source>
        <dbReference type="EMBL" id="CAH9123620.1"/>
    </source>
</evidence>
<keyword evidence="1" id="KW-0812">Transmembrane</keyword>
<keyword evidence="1" id="KW-1133">Transmembrane helix</keyword>
<sequence>MSEYVAFLDCLIDSEEDVTPLCEASIVRHQSHLFSHPQVAAFVNQLGKAAVCDAAGGYLRDVFVRVNNHFDKHYDDPWHVLIADVTQSHFKRYFSSPWKLTSVCAAVILLLLTVTQTIFTIMDYFKKD</sequence>
<feature type="transmembrane region" description="Helical" evidence="1">
    <location>
        <begin position="100"/>
        <end position="122"/>
    </location>
</feature>
<gene>
    <name evidence="2" type="ORF">CEPIT_LOCUS25356</name>
</gene>
<dbReference type="AlphaFoldDB" id="A0AAV0EM21"/>
<protein>
    <submittedName>
        <fullName evidence="2">Uncharacterized protein</fullName>
    </submittedName>
</protein>
<dbReference type="Proteomes" id="UP001152523">
    <property type="component" value="Unassembled WGS sequence"/>
</dbReference>
<keyword evidence="3" id="KW-1185">Reference proteome</keyword>
<name>A0AAV0EM21_9ASTE</name>
<evidence type="ECO:0000313" key="3">
    <source>
        <dbReference type="Proteomes" id="UP001152523"/>
    </source>
</evidence>
<proteinExistence type="predicted"/>